<dbReference type="GO" id="GO:0016298">
    <property type="term" value="F:lipase activity"/>
    <property type="evidence" value="ECO:0007669"/>
    <property type="project" value="InterPro"/>
</dbReference>
<evidence type="ECO:0000313" key="3">
    <source>
        <dbReference type="Proteomes" id="UP000691718"/>
    </source>
</evidence>
<accession>A0A8S3WRP3</accession>
<dbReference type="InterPro" id="IPR019363">
    <property type="entry name" value="LDAH"/>
</dbReference>
<evidence type="ECO:0000256" key="1">
    <source>
        <dbReference type="ARBA" id="ARBA00022801"/>
    </source>
</evidence>
<proteinExistence type="predicted"/>
<dbReference type="PANTHER" id="PTHR13390:SF0">
    <property type="entry name" value="LIPID DROPLET-ASSOCIATED HYDROLASE"/>
    <property type="match status" value="1"/>
</dbReference>
<dbReference type="Proteomes" id="UP000691718">
    <property type="component" value="Unassembled WGS sequence"/>
</dbReference>
<name>A0A8S3WRP3_PARAO</name>
<evidence type="ECO:0000313" key="2">
    <source>
        <dbReference type="EMBL" id="CAG4977780.1"/>
    </source>
</evidence>
<dbReference type="GO" id="GO:0019915">
    <property type="term" value="P:lipid storage"/>
    <property type="evidence" value="ECO:0007669"/>
    <property type="project" value="InterPro"/>
</dbReference>
<protein>
    <submittedName>
        <fullName evidence="2">(apollo) hypothetical protein</fullName>
    </submittedName>
</protein>
<comment type="caution">
    <text evidence="2">The sequence shown here is derived from an EMBL/GenBank/DDBJ whole genome shotgun (WGS) entry which is preliminary data.</text>
</comment>
<gene>
    <name evidence="2" type="ORF">PAPOLLO_LOCUS9481</name>
</gene>
<organism evidence="2 3">
    <name type="scientific">Parnassius apollo</name>
    <name type="common">Apollo butterfly</name>
    <name type="synonym">Papilio apollo</name>
    <dbReference type="NCBI Taxonomy" id="110799"/>
    <lineage>
        <taxon>Eukaryota</taxon>
        <taxon>Metazoa</taxon>
        <taxon>Ecdysozoa</taxon>
        <taxon>Arthropoda</taxon>
        <taxon>Hexapoda</taxon>
        <taxon>Insecta</taxon>
        <taxon>Pterygota</taxon>
        <taxon>Neoptera</taxon>
        <taxon>Endopterygota</taxon>
        <taxon>Lepidoptera</taxon>
        <taxon>Glossata</taxon>
        <taxon>Ditrysia</taxon>
        <taxon>Papilionoidea</taxon>
        <taxon>Papilionidae</taxon>
        <taxon>Parnassiinae</taxon>
        <taxon>Parnassini</taxon>
        <taxon>Parnassius</taxon>
        <taxon>Parnassius</taxon>
    </lineage>
</organism>
<keyword evidence="3" id="KW-1185">Reference proteome</keyword>
<dbReference type="GO" id="GO:0005811">
    <property type="term" value="C:lipid droplet"/>
    <property type="evidence" value="ECO:0007669"/>
    <property type="project" value="InterPro"/>
</dbReference>
<keyword evidence="1" id="KW-0378">Hydrolase</keyword>
<dbReference type="OrthoDB" id="448051at2759"/>
<dbReference type="AlphaFoldDB" id="A0A8S3WRP3"/>
<sequence length="231" mass="26155">MTILTITNKTHNNIQTSLITFGNPHSCDGKDIIICITGNPGFVEFYLEFGQELHTKTGLPVCVIGHAGHDNVSDIQSSKLQGQEHLFNLKGQLKHKLDLLDNNIDNKSKLHFVGHSIGSWLCSLPSHYDKRVLKYLNPHIFEKVLFLAYDEMDNITTLNKDGVDKVKHLTNIIYSVDDGWAPLNFMKDLMIFQPYLQMMEVNTDHAFVFKSSEFIAFIASDFIKPKISAGM</sequence>
<dbReference type="Pfam" id="PF10230">
    <property type="entry name" value="LIDHydrolase"/>
    <property type="match status" value="2"/>
</dbReference>
<dbReference type="PANTHER" id="PTHR13390">
    <property type="entry name" value="LIPASE"/>
    <property type="match status" value="1"/>
</dbReference>
<dbReference type="EMBL" id="CAJQZP010000693">
    <property type="protein sequence ID" value="CAG4977780.1"/>
    <property type="molecule type" value="Genomic_DNA"/>
</dbReference>
<reference evidence="2" key="1">
    <citation type="submission" date="2021-04" db="EMBL/GenBank/DDBJ databases">
        <authorList>
            <person name="Tunstrom K."/>
        </authorList>
    </citation>
    <scope>NUCLEOTIDE SEQUENCE</scope>
</reference>